<dbReference type="OrthoDB" id="9800237at2"/>
<dbReference type="GO" id="GO:0044594">
    <property type="term" value="F:17-beta-hydroxysteroid dehydrogenase (NAD+) activity"/>
    <property type="evidence" value="ECO:0007669"/>
    <property type="project" value="TreeGrafter"/>
</dbReference>
<dbReference type="GO" id="GO:0006635">
    <property type="term" value="P:fatty acid beta-oxidation"/>
    <property type="evidence" value="ECO:0007669"/>
    <property type="project" value="TreeGrafter"/>
</dbReference>
<sequence length="131" mass="14375">MPRTYQPGDTFTHVRECDRYRPIYYAGASGDYNPIHIDPEAGAAAGLNGNILQGLCTLGWVVEAIAGFVEDPGRVRRVKARFSRPVRPEDTITFQGRVTRVQDGRLTADISATNQRGEDVLKGAIVEASIE</sequence>
<dbReference type="InterPro" id="IPR002539">
    <property type="entry name" value="MaoC-like_dom"/>
</dbReference>
<dbReference type="PANTHER" id="PTHR13078">
    <property type="entry name" value="PEROXISOMAL MULTIFUNCTIONAL ENZYME TYPE 2-RELATED"/>
    <property type="match status" value="1"/>
</dbReference>
<proteinExistence type="predicted"/>
<reference evidence="2 3" key="1">
    <citation type="journal article" date="2016" name="PLoS ONE">
        <title>Complete Genome Sequence and Comparative Genomics of a Novel Myxobacterium Myxococcus hansupus.</title>
        <authorList>
            <person name="Sharma G."/>
            <person name="Narwani T."/>
            <person name="Subramanian S."/>
        </authorList>
    </citation>
    <scope>NUCLEOTIDE SEQUENCE [LARGE SCALE GENOMIC DNA]</scope>
    <source>
        <strain evidence="3">mixupus</strain>
    </source>
</reference>
<gene>
    <name evidence="2" type="ORF">A176_003990</name>
</gene>
<keyword evidence="3" id="KW-1185">Reference proteome</keyword>
<dbReference type="PANTHER" id="PTHR13078:SF56">
    <property type="entry name" value="PEROXISOMAL MULTIFUNCTIONAL ENZYME TYPE 2"/>
    <property type="match status" value="1"/>
</dbReference>
<dbReference type="Gene3D" id="3.10.129.10">
    <property type="entry name" value="Hotdog Thioesterase"/>
    <property type="match status" value="1"/>
</dbReference>
<dbReference type="InterPro" id="IPR029069">
    <property type="entry name" value="HotDog_dom_sf"/>
</dbReference>
<evidence type="ECO:0000313" key="3">
    <source>
        <dbReference type="Proteomes" id="UP000009026"/>
    </source>
</evidence>
<dbReference type="PATRIC" id="fig|1297742.4.peg.4032"/>
<feature type="domain" description="MaoC-like" evidence="1">
    <location>
        <begin position="24"/>
        <end position="114"/>
    </location>
</feature>
<dbReference type="GO" id="GO:0003857">
    <property type="term" value="F:(3S)-3-hydroxyacyl-CoA dehydrogenase (NAD+) activity"/>
    <property type="evidence" value="ECO:0007669"/>
    <property type="project" value="TreeGrafter"/>
</dbReference>
<dbReference type="EMBL" id="CP012109">
    <property type="protein sequence ID" value="AKQ67078.1"/>
    <property type="molecule type" value="Genomic_DNA"/>
</dbReference>
<dbReference type="GO" id="GO:0004300">
    <property type="term" value="F:enoyl-CoA hydratase activity"/>
    <property type="evidence" value="ECO:0007669"/>
    <property type="project" value="TreeGrafter"/>
</dbReference>
<dbReference type="STRING" id="1297742.A176_003990"/>
<protein>
    <submittedName>
        <fullName evidence="2">MaoC family protein</fullName>
    </submittedName>
</protein>
<dbReference type="RefSeq" id="WP_002639769.1">
    <property type="nucleotide sequence ID" value="NZ_CP012109.1"/>
</dbReference>
<dbReference type="AlphaFoldDB" id="A0A0H4WZP0"/>
<name>A0A0H4WZP0_9BACT</name>
<dbReference type="eggNOG" id="COG2030">
    <property type="taxonomic scope" value="Bacteria"/>
</dbReference>
<evidence type="ECO:0000259" key="1">
    <source>
        <dbReference type="Pfam" id="PF01575"/>
    </source>
</evidence>
<dbReference type="Pfam" id="PF01575">
    <property type="entry name" value="MaoC_dehydratas"/>
    <property type="match status" value="1"/>
</dbReference>
<organism evidence="2 3">
    <name type="scientific">Pseudomyxococcus hansupus</name>
    <dbReference type="NCBI Taxonomy" id="1297742"/>
    <lineage>
        <taxon>Bacteria</taxon>
        <taxon>Pseudomonadati</taxon>
        <taxon>Myxococcota</taxon>
        <taxon>Myxococcia</taxon>
        <taxon>Myxococcales</taxon>
        <taxon>Cystobacterineae</taxon>
        <taxon>Myxococcaceae</taxon>
        <taxon>Pseudomyxococcus</taxon>
    </lineage>
</organism>
<dbReference type="SUPFAM" id="SSF54637">
    <property type="entry name" value="Thioesterase/thiol ester dehydrase-isomerase"/>
    <property type="match status" value="1"/>
</dbReference>
<evidence type="ECO:0000313" key="2">
    <source>
        <dbReference type="EMBL" id="AKQ67078.1"/>
    </source>
</evidence>
<accession>A0A0H4WZP0</accession>
<dbReference type="KEGG" id="mym:A176_003990"/>
<dbReference type="Proteomes" id="UP000009026">
    <property type="component" value="Chromosome"/>
</dbReference>